<evidence type="ECO:0000313" key="2">
    <source>
        <dbReference type="EMBL" id="GMF40449.1"/>
    </source>
</evidence>
<dbReference type="InterPro" id="IPR029526">
    <property type="entry name" value="PGBD"/>
</dbReference>
<evidence type="ECO:0000259" key="1">
    <source>
        <dbReference type="Pfam" id="PF13843"/>
    </source>
</evidence>
<dbReference type="PANTHER" id="PTHR46599:SF3">
    <property type="entry name" value="PIGGYBAC TRANSPOSABLE ELEMENT-DERIVED PROTEIN 4"/>
    <property type="match status" value="1"/>
</dbReference>
<dbReference type="AlphaFoldDB" id="A0A9W6XJ81"/>
<gene>
    <name evidence="2" type="ORF">Pfra01_001242500</name>
</gene>
<keyword evidence="3" id="KW-1185">Reference proteome</keyword>
<dbReference type="PANTHER" id="PTHR46599">
    <property type="entry name" value="PIGGYBAC TRANSPOSABLE ELEMENT-DERIVED PROTEIN 4"/>
    <property type="match status" value="1"/>
</dbReference>
<proteinExistence type="predicted"/>
<dbReference type="Pfam" id="PF13843">
    <property type="entry name" value="DDE_Tnp_1_7"/>
    <property type="match status" value="1"/>
</dbReference>
<dbReference type="Proteomes" id="UP001165121">
    <property type="component" value="Unassembled WGS sequence"/>
</dbReference>
<organism evidence="2 3">
    <name type="scientific">Phytophthora fragariaefolia</name>
    <dbReference type="NCBI Taxonomy" id="1490495"/>
    <lineage>
        <taxon>Eukaryota</taxon>
        <taxon>Sar</taxon>
        <taxon>Stramenopiles</taxon>
        <taxon>Oomycota</taxon>
        <taxon>Peronosporomycetes</taxon>
        <taxon>Peronosporales</taxon>
        <taxon>Peronosporaceae</taxon>
        <taxon>Phytophthora</taxon>
    </lineage>
</organism>
<comment type="caution">
    <text evidence="2">The sequence shown here is derived from an EMBL/GenBank/DDBJ whole genome shotgun (WGS) entry which is preliminary data.</text>
</comment>
<sequence length="271" mass="30131">MYVHIRHFWLTYGEKDEGAGWDSEELAGDREAYGSIDEDGAPEPELLFDASLLNAAGGVGQIAAGNVNRNLLKDMAKRGWASISKSTHYGFLHLSRNLHFSANSDPDALRDRAWKLRPIIDALQARFQAGYFPPPTLAFDETMLPSQSSFNRMRVFMKDKPHRWGKLFMLCCSTTAFEVYCGKQENPSDGALTDYDAGPAAVVRNLREVFGPSGPRTGSMRVIVTNRFYTSVPLALQLLTMGFYSIGTIQTDRLGLPVSIIGEKKEGEKKK</sequence>
<protein>
    <submittedName>
        <fullName evidence="2">Unnamed protein product</fullName>
    </submittedName>
</protein>
<dbReference type="EMBL" id="BSXT01001246">
    <property type="protein sequence ID" value="GMF40449.1"/>
    <property type="molecule type" value="Genomic_DNA"/>
</dbReference>
<accession>A0A9W6XJ81</accession>
<evidence type="ECO:0000313" key="3">
    <source>
        <dbReference type="Proteomes" id="UP001165121"/>
    </source>
</evidence>
<reference evidence="2" key="1">
    <citation type="submission" date="2023-04" db="EMBL/GenBank/DDBJ databases">
        <title>Phytophthora fragariaefolia NBRC 109709.</title>
        <authorList>
            <person name="Ichikawa N."/>
            <person name="Sato H."/>
            <person name="Tonouchi N."/>
        </authorList>
    </citation>
    <scope>NUCLEOTIDE SEQUENCE</scope>
    <source>
        <strain evidence="2">NBRC 109709</strain>
    </source>
</reference>
<feature type="domain" description="PiggyBac transposable element-derived protein" evidence="1">
    <location>
        <begin position="91"/>
        <end position="260"/>
    </location>
</feature>
<name>A0A9W6XJ81_9STRA</name>
<dbReference type="OrthoDB" id="124126at2759"/>